<evidence type="ECO:0000313" key="1">
    <source>
        <dbReference type="EMBL" id="KAK4711301.1"/>
    </source>
</evidence>
<dbReference type="EMBL" id="JAWPEI010000011">
    <property type="protein sequence ID" value="KAK4711301.1"/>
    <property type="molecule type" value="Genomic_DNA"/>
</dbReference>
<dbReference type="SUPFAM" id="SSF49777">
    <property type="entry name" value="PEBP-like"/>
    <property type="match status" value="1"/>
</dbReference>
<dbReference type="Pfam" id="PF01161">
    <property type="entry name" value="PBP"/>
    <property type="match status" value="1"/>
</dbReference>
<dbReference type="InterPro" id="IPR036610">
    <property type="entry name" value="PEBP-like_sf"/>
</dbReference>
<organism evidence="1 2">
    <name type="scientific">Solanum pinnatisectum</name>
    <name type="common">tansyleaf nightshade</name>
    <dbReference type="NCBI Taxonomy" id="50273"/>
    <lineage>
        <taxon>Eukaryota</taxon>
        <taxon>Viridiplantae</taxon>
        <taxon>Streptophyta</taxon>
        <taxon>Embryophyta</taxon>
        <taxon>Tracheophyta</taxon>
        <taxon>Spermatophyta</taxon>
        <taxon>Magnoliopsida</taxon>
        <taxon>eudicotyledons</taxon>
        <taxon>Gunneridae</taxon>
        <taxon>Pentapetalae</taxon>
        <taxon>asterids</taxon>
        <taxon>lamiids</taxon>
        <taxon>Solanales</taxon>
        <taxon>Solanaceae</taxon>
        <taxon>Solanoideae</taxon>
        <taxon>Solaneae</taxon>
        <taxon>Solanum</taxon>
    </lineage>
</organism>
<name>A0AAV9KDB1_9SOLN</name>
<accession>A0AAV9KDB1</accession>
<dbReference type="PANTHER" id="PTHR11362:SF145">
    <property type="entry name" value="PROTEIN MOTHER OF FT AND TFL1-LIKE"/>
    <property type="match status" value="1"/>
</dbReference>
<dbReference type="Proteomes" id="UP001311915">
    <property type="component" value="Unassembled WGS sequence"/>
</dbReference>
<proteinExistence type="predicted"/>
<dbReference type="InterPro" id="IPR035810">
    <property type="entry name" value="PEBP_euk"/>
</dbReference>
<dbReference type="CDD" id="cd00866">
    <property type="entry name" value="PEBP_euk"/>
    <property type="match status" value="1"/>
</dbReference>
<sequence length="188" mass="20740">MANMETPARSVDPLVVGDFVDMFVPVVEFTVEYASKQISNNGVEIKPAEAAQKPRVHIKGSPYSNNLYTLVMADPDAPSPSEPTLREWLHWIVTDIPEGAMPLKVVEYMGPKPPAGIHRYVFTLFRQKEAEQVPHKPPQGRSNFKTRQFASDNGLGLPVAGCTLLQFTKGACCPSLALYNVCLSCCYI</sequence>
<keyword evidence="2" id="KW-1185">Reference proteome</keyword>
<reference evidence="1 2" key="1">
    <citation type="submission" date="2023-10" db="EMBL/GenBank/DDBJ databases">
        <title>Genome-Wide Identification Analysis in wild type Solanum Pinnatisectum Reveals Some Genes Defensing Phytophthora Infestans.</title>
        <authorList>
            <person name="Sun C."/>
        </authorList>
    </citation>
    <scope>NUCLEOTIDE SEQUENCE [LARGE SCALE GENOMIC DNA]</scope>
    <source>
        <strain evidence="1">LQN</strain>
        <tissue evidence="1">Leaf</tissue>
    </source>
</reference>
<dbReference type="InterPro" id="IPR008914">
    <property type="entry name" value="PEBP"/>
</dbReference>
<dbReference type="PANTHER" id="PTHR11362">
    <property type="entry name" value="PHOSPHATIDYLETHANOLAMINE-BINDING PROTEIN"/>
    <property type="match status" value="1"/>
</dbReference>
<comment type="caution">
    <text evidence="1">The sequence shown here is derived from an EMBL/GenBank/DDBJ whole genome shotgun (WGS) entry which is preliminary data.</text>
</comment>
<protein>
    <submittedName>
        <fullName evidence="1">Uncharacterized protein</fullName>
    </submittedName>
</protein>
<dbReference type="Gene3D" id="3.90.280.10">
    <property type="entry name" value="PEBP-like"/>
    <property type="match status" value="1"/>
</dbReference>
<dbReference type="AlphaFoldDB" id="A0AAV9KDB1"/>
<gene>
    <name evidence="1" type="ORF">R3W88_005814</name>
</gene>
<evidence type="ECO:0000313" key="2">
    <source>
        <dbReference type="Proteomes" id="UP001311915"/>
    </source>
</evidence>